<dbReference type="Proteomes" id="UP000037247">
    <property type="component" value="Unassembled WGS sequence"/>
</dbReference>
<evidence type="ECO:0000313" key="3">
    <source>
        <dbReference type="EMBL" id="KNA93441.1"/>
    </source>
</evidence>
<gene>
    <name evidence="3" type="ORF">ABW18_02095</name>
</gene>
<feature type="region of interest" description="Disordered" evidence="1">
    <location>
        <begin position="162"/>
        <end position="188"/>
    </location>
</feature>
<evidence type="ECO:0000313" key="4">
    <source>
        <dbReference type="Proteomes" id="UP000037247"/>
    </source>
</evidence>
<dbReference type="Gene3D" id="2.60.40.10">
    <property type="entry name" value="Immunoglobulins"/>
    <property type="match status" value="1"/>
</dbReference>
<dbReference type="Pfam" id="PF17802">
    <property type="entry name" value="SpaA"/>
    <property type="match status" value="1"/>
</dbReference>
<evidence type="ECO:0000256" key="1">
    <source>
        <dbReference type="SAM" id="MobiDB-lite"/>
    </source>
</evidence>
<evidence type="ECO:0000259" key="2">
    <source>
        <dbReference type="Pfam" id="PF17802"/>
    </source>
</evidence>
<keyword evidence="4" id="KW-1185">Reference proteome</keyword>
<accession>A0ABR5IIM0</accession>
<dbReference type="InterPro" id="IPR013783">
    <property type="entry name" value="Ig-like_fold"/>
</dbReference>
<feature type="compositionally biased region" description="Polar residues" evidence="1">
    <location>
        <begin position="169"/>
        <end position="181"/>
    </location>
</feature>
<organism evidence="3 4">
    <name type="scientific">Gordonia jacobaea</name>
    <dbReference type="NCBI Taxonomy" id="122202"/>
    <lineage>
        <taxon>Bacteria</taxon>
        <taxon>Bacillati</taxon>
        <taxon>Actinomycetota</taxon>
        <taxon>Actinomycetes</taxon>
        <taxon>Mycobacteriales</taxon>
        <taxon>Gordoniaceae</taxon>
        <taxon>Gordonia</taxon>
    </lineage>
</organism>
<comment type="caution">
    <text evidence="3">The sequence shown here is derived from an EMBL/GenBank/DDBJ whole genome shotgun (WGS) entry which is preliminary data.</text>
</comment>
<protein>
    <recommendedName>
        <fullName evidence="2">SpaA-like prealbumin fold domain-containing protein</fullName>
    </recommendedName>
</protein>
<reference evidence="3 4" key="1">
    <citation type="submission" date="2015-05" db="EMBL/GenBank/DDBJ databases">
        <title>Draft genome sequence of the bacterium Gordonia jacobaea a new member of the Gordonia genus.</title>
        <authorList>
            <person name="Jimenez-Galisteo G."/>
            <person name="Dominguez A."/>
            <person name="Munoz E."/>
            <person name="Vinas M."/>
        </authorList>
    </citation>
    <scope>NUCLEOTIDE SEQUENCE [LARGE SCALE GENOMIC DNA]</scope>
    <source>
        <strain evidence="4">mv1</strain>
    </source>
</reference>
<dbReference type="EMBL" id="LDTZ01000013">
    <property type="protein sequence ID" value="KNA93441.1"/>
    <property type="molecule type" value="Genomic_DNA"/>
</dbReference>
<sequence length="188" mass="19544">MQGARVRLTNNETGAVTMVTAPAELTLNVGTYSFETISWPDGLRLISGSGTVELGLLGNHIQISFARTDGGGDGSGTLQVVKADRVTGAKLPGASFIVSTCSGDVLGWETTGEGGVVNREVAPGCYRVKETAAPKGYVPEGRSYTVDVSTDKVSTVTVYNTPVDHVTDRNPSGRTSLSSIPSGPVDRP</sequence>
<name>A0ABR5IIM0_9ACTN</name>
<dbReference type="InterPro" id="IPR041033">
    <property type="entry name" value="SpaA_PFL_dom_1"/>
</dbReference>
<feature type="domain" description="SpaA-like prealbumin fold" evidence="2">
    <location>
        <begin position="76"/>
        <end position="161"/>
    </location>
</feature>
<dbReference type="SUPFAM" id="SSF49478">
    <property type="entry name" value="Cna protein B-type domain"/>
    <property type="match status" value="1"/>
</dbReference>
<proteinExistence type="predicted"/>